<keyword evidence="1" id="KW-0812">Transmembrane</keyword>
<feature type="non-terminal residue" evidence="2">
    <location>
        <position position="63"/>
    </location>
</feature>
<feature type="transmembrane region" description="Helical" evidence="1">
    <location>
        <begin position="40"/>
        <end position="60"/>
    </location>
</feature>
<sequence length="63" mass="6287">MSELVPMAELLLPLAVVVPIVAATLPLALGLRYDDVGWPVAAVTSLVLVGIAGAVAVATYTGG</sequence>
<dbReference type="AlphaFoldDB" id="A0ABD5SFA3"/>
<dbReference type="EMBL" id="JBHSWW010000190">
    <property type="protein sequence ID" value="MFC6754084.1"/>
    <property type="molecule type" value="Genomic_DNA"/>
</dbReference>
<evidence type="ECO:0000313" key="3">
    <source>
        <dbReference type="Proteomes" id="UP001596442"/>
    </source>
</evidence>
<gene>
    <name evidence="2" type="ORF">ACFQEU_11515</name>
</gene>
<accession>A0ABD5SFA3</accession>
<evidence type="ECO:0000256" key="1">
    <source>
        <dbReference type="SAM" id="Phobius"/>
    </source>
</evidence>
<evidence type="ECO:0000313" key="2">
    <source>
        <dbReference type="EMBL" id="MFC6754084.1"/>
    </source>
</evidence>
<reference evidence="2 3" key="1">
    <citation type="journal article" date="2019" name="Int. J. Syst. Evol. Microbiol.">
        <title>The Global Catalogue of Microorganisms (GCM) 10K type strain sequencing project: providing services to taxonomists for standard genome sequencing and annotation.</title>
        <authorList>
            <consortium name="The Broad Institute Genomics Platform"/>
            <consortium name="The Broad Institute Genome Sequencing Center for Infectious Disease"/>
            <person name="Wu L."/>
            <person name="Ma J."/>
        </authorList>
    </citation>
    <scope>NUCLEOTIDE SEQUENCE [LARGE SCALE GENOMIC DNA]</scope>
    <source>
        <strain evidence="2 3">CGMCC 1.3239</strain>
    </source>
</reference>
<name>A0ABD5SFA3_9EURY</name>
<comment type="caution">
    <text evidence="2">The sequence shown here is derived from an EMBL/GenBank/DDBJ whole genome shotgun (WGS) entry which is preliminary data.</text>
</comment>
<protein>
    <submittedName>
        <fullName evidence="2">Monovalent cation/H+ antiporter subunit D family protein</fullName>
    </submittedName>
</protein>
<keyword evidence="3" id="KW-1185">Reference proteome</keyword>
<dbReference type="Proteomes" id="UP001596442">
    <property type="component" value="Unassembled WGS sequence"/>
</dbReference>
<keyword evidence="1" id="KW-1133">Transmembrane helix</keyword>
<organism evidence="2 3">
    <name type="scientific">Halorubrum tibetense</name>
    <dbReference type="NCBI Taxonomy" id="175631"/>
    <lineage>
        <taxon>Archaea</taxon>
        <taxon>Methanobacteriati</taxon>
        <taxon>Methanobacteriota</taxon>
        <taxon>Stenosarchaea group</taxon>
        <taxon>Halobacteria</taxon>
        <taxon>Halobacteriales</taxon>
        <taxon>Haloferacaceae</taxon>
        <taxon>Halorubrum</taxon>
    </lineage>
</organism>
<proteinExistence type="predicted"/>
<keyword evidence="1" id="KW-0472">Membrane</keyword>